<name>T1A6H8_9ZZZZ</name>
<evidence type="ECO:0000313" key="2">
    <source>
        <dbReference type="EMBL" id="EQD37460.1"/>
    </source>
</evidence>
<evidence type="ECO:0000256" key="1">
    <source>
        <dbReference type="SAM" id="MobiDB-lite"/>
    </source>
</evidence>
<dbReference type="AlphaFoldDB" id="T1A6H8"/>
<gene>
    <name evidence="2" type="ORF">B1B_16161</name>
</gene>
<feature type="region of interest" description="Disordered" evidence="1">
    <location>
        <begin position="49"/>
        <end position="98"/>
    </location>
</feature>
<comment type="caution">
    <text evidence="2">The sequence shown here is derived from an EMBL/GenBank/DDBJ whole genome shotgun (WGS) entry which is preliminary data.</text>
</comment>
<proteinExistence type="predicted"/>
<sequence>MVEGWLGHLQKLALGRGSFRSVPELKRAILDYVEASNGRAEPWCWAKDAQETLRKDPPEGTEDPGSPRRGNDRYRRADNIASVSDGPLASKLRPRTGP</sequence>
<feature type="compositionally biased region" description="Basic and acidic residues" evidence="1">
    <location>
        <begin position="65"/>
        <end position="78"/>
    </location>
</feature>
<accession>T1A6H8</accession>
<dbReference type="EMBL" id="AUZY01010744">
    <property type="protein sequence ID" value="EQD37460.1"/>
    <property type="molecule type" value="Genomic_DNA"/>
</dbReference>
<protein>
    <submittedName>
        <fullName evidence="2">Uncharacterized protein</fullName>
    </submittedName>
</protein>
<reference evidence="2" key="2">
    <citation type="journal article" date="2014" name="ISME J.">
        <title>Microbial stratification in low pH oxic and suboxic macroscopic growths along an acid mine drainage.</title>
        <authorList>
            <person name="Mendez-Garcia C."/>
            <person name="Mesa V."/>
            <person name="Sprenger R.R."/>
            <person name="Richter M."/>
            <person name="Diez M.S."/>
            <person name="Solano J."/>
            <person name="Bargiela R."/>
            <person name="Golyshina O.V."/>
            <person name="Manteca A."/>
            <person name="Ramos J.L."/>
            <person name="Gallego J.R."/>
            <person name="Llorente I."/>
            <person name="Martins Dos Santos V.A."/>
            <person name="Jensen O.N."/>
            <person name="Pelaez A.I."/>
            <person name="Sanchez J."/>
            <person name="Ferrer M."/>
        </authorList>
    </citation>
    <scope>NUCLEOTIDE SEQUENCE</scope>
</reference>
<reference evidence="2" key="1">
    <citation type="submission" date="2013-08" db="EMBL/GenBank/DDBJ databases">
        <authorList>
            <person name="Mendez C."/>
            <person name="Richter M."/>
            <person name="Ferrer M."/>
            <person name="Sanchez J."/>
        </authorList>
    </citation>
    <scope>NUCLEOTIDE SEQUENCE</scope>
</reference>
<feature type="compositionally biased region" description="Basic and acidic residues" evidence="1">
    <location>
        <begin position="49"/>
        <end position="58"/>
    </location>
</feature>
<organism evidence="2">
    <name type="scientific">mine drainage metagenome</name>
    <dbReference type="NCBI Taxonomy" id="410659"/>
    <lineage>
        <taxon>unclassified sequences</taxon>
        <taxon>metagenomes</taxon>
        <taxon>ecological metagenomes</taxon>
    </lineage>
</organism>